<evidence type="ECO:0000256" key="1">
    <source>
        <dbReference type="SAM" id="MobiDB-lite"/>
    </source>
</evidence>
<feature type="region of interest" description="Disordered" evidence="1">
    <location>
        <begin position="103"/>
        <end position="127"/>
    </location>
</feature>
<sequence length="127" mass="13923">MTAGILLCMLRICVWSAEQWITGHEWRCHDGEGRKRRPGAARRHMSVHSRCAALAGVLLVEPEQLLPLVNGSLRLDHREAIKYVRLRQDFNTARVQGRSLQQVFGGGDAVPGGQQAGDGGGGEKILD</sequence>
<feature type="signal peptide" evidence="2">
    <location>
        <begin position="1"/>
        <end position="16"/>
    </location>
</feature>
<comment type="caution">
    <text evidence="3">The sequence shown here is derived from an EMBL/GenBank/DDBJ whole genome shotgun (WGS) entry which is preliminary data.</text>
</comment>
<accession>A0AAD3HI03</accession>
<dbReference type="Proteomes" id="UP001054857">
    <property type="component" value="Unassembled WGS sequence"/>
</dbReference>
<dbReference type="EMBL" id="BMAR01000002">
    <property type="protein sequence ID" value="GFR41587.1"/>
    <property type="molecule type" value="Genomic_DNA"/>
</dbReference>
<gene>
    <name evidence="3" type="ORF">Agub_g2308</name>
</gene>
<evidence type="ECO:0000313" key="4">
    <source>
        <dbReference type="Proteomes" id="UP001054857"/>
    </source>
</evidence>
<feature type="compositionally biased region" description="Gly residues" evidence="1">
    <location>
        <begin position="104"/>
        <end position="127"/>
    </location>
</feature>
<feature type="chain" id="PRO_5042162178" evidence="2">
    <location>
        <begin position="17"/>
        <end position="127"/>
    </location>
</feature>
<keyword evidence="2" id="KW-0732">Signal</keyword>
<protein>
    <submittedName>
        <fullName evidence="3">Uncharacterized protein</fullName>
    </submittedName>
</protein>
<keyword evidence="4" id="KW-1185">Reference proteome</keyword>
<proteinExistence type="predicted"/>
<evidence type="ECO:0000256" key="2">
    <source>
        <dbReference type="SAM" id="SignalP"/>
    </source>
</evidence>
<name>A0AAD3HI03_9CHLO</name>
<reference evidence="3 4" key="1">
    <citation type="journal article" date="2021" name="Sci. Rep.">
        <title>Genome sequencing of the multicellular alga Astrephomene provides insights into convergent evolution of germ-soma differentiation.</title>
        <authorList>
            <person name="Yamashita S."/>
            <person name="Yamamoto K."/>
            <person name="Matsuzaki R."/>
            <person name="Suzuki S."/>
            <person name="Yamaguchi H."/>
            <person name="Hirooka S."/>
            <person name="Minakuchi Y."/>
            <person name="Miyagishima S."/>
            <person name="Kawachi M."/>
            <person name="Toyoda A."/>
            <person name="Nozaki H."/>
        </authorList>
    </citation>
    <scope>NUCLEOTIDE SEQUENCE [LARGE SCALE GENOMIC DNA]</scope>
    <source>
        <strain evidence="3 4">NIES-4017</strain>
    </source>
</reference>
<evidence type="ECO:0000313" key="3">
    <source>
        <dbReference type="EMBL" id="GFR41587.1"/>
    </source>
</evidence>
<dbReference type="AlphaFoldDB" id="A0AAD3HI03"/>
<organism evidence="3 4">
    <name type="scientific">Astrephomene gubernaculifera</name>
    <dbReference type="NCBI Taxonomy" id="47775"/>
    <lineage>
        <taxon>Eukaryota</taxon>
        <taxon>Viridiplantae</taxon>
        <taxon>Chlorophyta</taxon>
        <taxon>core chlorophytes</taxon>
        <taxon>Chlorophyceae</taxon>
        <taxon>CS clade</taxon>
        <taxon>Chlamydomonadales</taxon>
        <taxon>Astrephomenaceae</taxon>
        <taxon>Astrephomene</taxon>
    </lineage>
</organism>